<dbReference type="AlphaFoldDB" id="A0A2T5HGQ4"/>
<dbReference type="SUPFAM" id="SSF55729">
    <property type="entry name" value="Acyl-CoA N-acyltransferases (Nat)"/>
    <property type="match status" value="1"/>
</dbReference>
<dbReference type="GO" id="GO:0016747">
    <property type="term" value="F:acyltransferase activity, transferring groups other than amino-acyl groups"/>
    <property type="evidence" value="ECO:0007669"/>
    <property type="project" value="InterPro"/>
</dbReference>
<accession>A0A2T5HGQ4</accession>
<dbReference type="PROSITE" id="PS51186">
    <property type="entry name" value="GNAT"/>
    <property type="match status" value="1"/>
</dbReference>
<sequence>MTLKPVSELTTEDLAALHAACFTTPRPWSATEFADLLASPAVFLVTGEGPSFALGRAVAGETELLTLAVAPEARGHNLGRRALQGYEAEALVRGAEDAFLEVATDNTVAISLYRSEGYRESGRRKGYYVTPDGEKIDALVFTKRIKQT</sequence>
<keyword evidence="1 4" id="KW-0808">Transferase</keyword>
<evidence type="ECO:0000256" key="2">
    <source>
        <dbReference type="ARBA" id="ARBA00023315"/>
    </source>
</evidence>
<dbReference type="Gene3D" id="3.40.630.30">
    <property type="match status" value="1"/>
</dbReference>
<comment type="caution">
    <text evidence="4">The sequence shown here is derived from an EMBL/GenBank/DDBJ whole genome shotgun (WGS) entry which is preliminary data.</text>
</comment>
<dbReference type="Pfam" id="PF00583">
    <property type="entry name" value="Acetyltransf_1"/>
    <property type="match status" value="1"/>
</dbReference>
<organism evidence="4 5">
    <name type="scientific">Celeribacter persicus</name>
    <dbReference type="NCBI Taxonomy" id="1651082"/>
    <lineage>
        <taxon>Bacteria</taxon>
        <taxon>Pseudomonadati</taxon>
        <taxon>Pseudomonadota</taxon>
        <taxon>Alphaproteobacteria</taxon>
        <taxon>Rhodobacterales</taxon>
        <taxon>Roseobacteraceae</taxon>
        <taxon>Celeribacter</taxon>
    </lineage>
</organism>
<evidence type="ECO:0000313" key="4">
    <source>
        <dbReference type="EMBL" id="PTQ70749.1"/>
    </source>
</evidence>
<dbReference type="InterPro" id="IPR000182">
    <property type="entry name" value="GNAT_dom"/>
</dbReference>
<name>A0A2T5HGQ4_9RHOB</name>
<dbReference type="RefSeq" id="WP_245890113.1">
    <property type="nucleotide sequence ID" value="NZ_QAOH01000009.1"/>
</dbReference>
<evidence type="ECO:0000313" key="5">
    <source>
        <dbReference type="Proteomes" id="UP000244077"/>
    </source>
</evidence>
<feature type="domain" description="N-acetyltransferase" evidence="3">
    <location>
        <begin position="1"/>
        <end position="146"/>
    </location>
</feature>
<reference evidence="4 5" key="1">
    <citation type="submission" date="2018-04" db="EMBL/GenBank/DDBJ databases">
        <title>Genomic Encyclopedia of Archaeal and Bacterial Type Strains, Phase II (KMG-II): from individual species to whole genera.</title>
        <authorList>
            <person name="Goeker M."/>
        </authorList>
    </citation>
    <scope>NUCLEOTIDE SEQUENCE [LARGE SCALE GENOMIC DNA]</scope>
    <source>
        <strain evidence="4 5">DSM 100434</strain>
    </source>
</reference>
<proteinExistence type="predicted"/>
<keyword evidence="2" id="KW-0012">Acyltransferase</keyword>
<dbReference type="PANTHER" id="PTHR43420:SF12">
    <property type="entry name" value="N-ACETYLTRANSFERASE DOMAIN-CONTAINING PROTEIN"/>
    <property type="match status" value="1"/>
</dbReference>
<dbReference type="InterPro" id="IPR050680">
    <property type="entry name" value="YpeA/RimI_acetyltransf"/>
</dbReference>
<evidence type="ECO:0000259" key="3">
    <source>
        <dbReference type="PROSITE" id="PS51186"/>
    </source>
</evidence>
<dbReference type="CDD" id="cd04301">
    <property type="entry name" value="NAT_SF"/>
    <property type="match status" value="1"/>
</dbReference>
<keyword evidence="5" id="KW-1185">Reference proteome</keyword>
<dbReference type="EMBL" id="QAOH01000009">
    <property type="protein sequence ID" value="PTQ70749.1"/>
    <property type="molecule type" value="Genomic_DNA"/>
</dbReference>
<gene>
    <name evidence="4" type="ORF">C8N42_10978</name>
</gene>
<dbReference type="PANTHER" id="PTHR43420">
    <property type="entry name" value="ACETYLTRANSFERASE"/>
    <property type="match status" value="1"/>
</dbReference>
<dbReference type="Proteomes" id="UP000244077">
    <property type="component" value="Unassembled WGS sequence"/>
</dbReference>
<dbReference type="InterPro" id="IPR016181">
    <property type="entry name" value="Acyl_CoA_acyltransferase"/>
</dbReference>
<protein>
    <submittedName>
        <fullName evidence="4">Ribosomal-protein-alanine N-acetyltransferase</fullName>
    </submittedName>
</protein>
<evidence type="ECO:0000256" key="1">
    <source>
        <dbReference type="ARBA" id="ARBA00022679"/>
    </source>
</evidence>